<protein>
    <submittedName>
        <fullName evidence="2">Helitron_like_N domain-containing protein</fullName>
    </submittedName>
</protein>
<dbReference type="PANTHER" id="PTHR45786:SF74">
    <property type="entry name" value="ATP-DEPENDENT DNA HELICASE"/>
    <property type="match status" value="1"/>
</dbReference>
<organism evidence="2 3">
    <name type="scientific">Trichonephila clavipes</name>
    <name type="common">Golden silk orbweaver</name>
    <name type="synonym">Nephila clavipes</name>
    <dbReference type="NCBI Taxonomy" id="2585209"/>
    <lineage>
        <taxon>Eukaryota</taxon>
        <taxon>Metazoa</taxon>
        <taxon>Ecdysozoa</taxon>
        <taxon>Arthropoda</taxon>
        <taxon>Chelicerata</taxon>
        <taxon>Arachnida</taxon>
        <taxon>Araneae</taxon>
        <taxon>Araneomorphae</taxon>
        <taxon>Entelegynae</taxon>
        <taxon>Araneoidea</taxon>
        <taxon>Nephilidae</taxon>
        <taxon>Trichonephila</taxon>
    </lineage>
</organism>
<dbReference type="EMBL" id="BMAU01021376">
    <property type="protein sequence ID" value="GFY26459.1"/>
    <property type="molecule type" value="Genomic_DNA"/>
</dbReference>
<dbReference type="Proteomes" id="UP000887159">
    <property type="component" value="Unassembled WGS sequence"/>
</dbReference>
<dbReference type="AlphaFoldDB" id="A0A8X6W1U6"/>
<feature type="region of interest" description="Disordered" evidence="1">
    <location>
        <begin position="1"/>
        <end position="27"/>
    </location>
</feature>
<proteinExistence type="predicted"/>
<reference evidence="2" key="1">
    <citation type="submission" date="2020-08" db="EMBL/GenBank/DDBJ databases">
        <title>Multicomponent nature underlies the extraordinary mechanical properties of spider dragline silk.</title>
        <authorList>
            <person name="Kono N."/>
            <person name="Nakamura H."/>
            <person name="Mori M."/>
            <person name="Yoshida Y."/>
            <person name="Ohtoshi R."/>
            <person name="Malay A.D."/>
            <person name="Moran D.A.P."/>
            <person name="Tomita M."/>
            <person name="Numata K."/>
            <person name="Arakawa K."/>
        </authorList>
    </citation>
    <scope>NUCLEOTIDE SEQUENCE</scope>
</reference>
<accession>A0A8X6W1U6</accession>
<comment type="caution">
    <text evidence="2">The sequence shown here is derived from an EMBL/GenBank/DDBJ whole genome shotgun (WGS) entry which is preliminary data.</text>
</comment>
<dbReference type="PANTHER" id="PTHR45786">
    <property type="entry name" value="DNA BINDING PROTEIN-LIKE"/>
    <property type="match status" value="1"/>
</dbReference>
<gene>
    <name evidence="2" type="primary">ANCCAN_05042</name>
    <name evidence="2" type="ORF">TNCV_2877911</name>
</gene>
<evidence type="ECO:0000313" key="2">
    <source>
        <dbReference type="EMBL" id="GFY26459.1"/>
    </source>
</evidence>
<keyword evidence="3" id="KW-1185">Reference proteome</keyword>
<sequence length="318" mass="36733">MPPKRRAIGRSTPQARKRRALRASESDEQRALRLENLRIRYSETTELQERRLQNVRISTARSRRTLHADLNLSAFHYGINNDYSLHPNVVIGKMDKICMYCSALKFKNETRGMCCASGKVKLPELHSPPEPLSTFLSAVTRVSKHFLENIRKYNSCFQMTSFGATNIVRENYMPTFRVQGQIYHHAGSLLPLPDADNKFLQIYFMANSDEQIEQRCHYNEGTRREIVGALQGLFDQHNELVRLFKTAIQRMPADDYAVVIRADKRPVGQHERQFNAPTIDEVAIVKVGEEFESRDIILHRRSGDIQRVSETHRSYDGL</sequence>
<evidence type="ECO:0000313" key="3">
    <source>
        <dbReference type="Proteomes" id="UP000887159"/>
    </source>
</evidence>
<evidence type="ECO:0000256" key="1">
    <source>
        <dbReference type="SAM" id="MobiDB-lite"/>
    </source>
</evidence>
<name>A0A8X6W1U6_TRICX</name>